<evidence type="ECO:0000313" key="11">
    <source>
        <dbReference type="Proteomes" id="UP000093514"/>
    </source>
</evidence>
<dbReference type="InterPro" id="IPR011814">
    <property type="entry name" value="BioC"/>
</dbReference>
<dbReference type="EC" id="2.1.1.197" evidence="3 8"/>
<keyword evidence="5 8" id="KW-0808">Transferase</keyword>
<reference evidence="11" key="1">
    <citation type="submission" date="2016-07" db="EMBL/GenBank/DDBJ databases">
        <authorList>
            <person name="Florea S."/>
            <person name="Webb J.S."/>
            <person name="Jaromczyk J."/>
            <person name="Schardl C.L."/>
        </authorList>
    </citation>
    <scope>NUCLEOTIDE SEQUENCE [LARGE SCALE GENOMIC DNA]</scope>
    <source>
        <strain evidence="11">Z6</strain>
    </source>
</reference>
<dbReference type="HAMAP" id="MF_00835">
    <property type="entry name" value="BioC"/>
    <property type="match status" value="1"/>
</dbReference>
<dbReference type="EMBL" id="LWDV01000010">
    <property type="protein sequence ID" value="OCL25511.1"/>
    <property type="molecule type" value="Genomic_DNA"/>
</dbReference>
<comment type="caution">
    <text evidence="10">The sequence shown here is derived from an EMBL/GenBank/DDBJ whole genome shotgun (WGS) entry which is preliminary data.</text>
</comment>
<protein>
    <recommendedName>
        <fullName evidence="3 8">Malonyl-[acyl-carrier protein] O-methyltransferase</fullName>
        <shortName evidence="8">Malonyl-ACP O-methyltransferase</shortName>
        <ecNumber evidence="3 8">2.1.1.197</ecNumber>
    </recommendedName>
    <alternativeName>
        <fullName evidence="8">Biotin synthesis protein BioC</fullName>
    </alternativeName>
</protein>
<evidence type="ECO:0000313" key="10">
    <source>
        <dbReference type="EMBL" id="OCL25511.1"/>
    </source>
</evidence>
<dbReference type="CDD" id="cd02440">
    <property type="entry name" value="AdoMet_MTases"/>
    <property type="match status" value="1"/>
</dbReference>
<evidence type="ECO:0000256" key="8">
    <source>
        <dbReference type="HAMAP-Rule" id="MF_00835"/>
    </source>
</evidence>
<evidence type="ECO:0000256" key="1">
    <source>
        <dbReference type="ARBA" id="ARBA00000852"/>
    </source>
</evidence>
<reference evidence="10 11" key="2">
    <citation type="submission" date="2016-08" db="EMBL/GenBank/DDBJ databases">
        <title>Orenia metallireducens sp. nov. strain Z6, a Novel Metal-reducing Firmicute from the Deep Subsurface.</title>
        <authorList>
            <person name="Maxim B.I."/>
            <person name="Kenneth K."/>
            <person name="Flynn T.M."/>
            <person name="Oloughlin E.J."/>
            <person name="Locke R.A."/>
            <person name="Weber J.R."/>
            <person name="Egan S.M."/>
            <person name="Mackie R.I."/>
            <person name="Cann I.K."/>
        </authorList>
    </citation>
    <scope>NUCLEOTIDE SEQUENCE [LARGE SCALE GENOMIC DNA]</scope>
    <source>
        <strain evidence="10 11">Z6</strain>
    </source>
</reference>
<evidence type="ECO:0000256" key="4">
    <source>
        <dbReference type="ARBA" id="ARBA00022603"/>
    </source>
</evidence>
<comment type="similarity">
    <text evidence="8">Belongs to the methyltransferase superfamily.</text>
</comment>
<dbReference type="InterPro" id="IPR029063">
    <property type="entry name" value="SAM-dependent_MTases_sf"/>
</dbReference>
<dbReference type="GO" id="GO:0032259">
    <property type="term" value="P:methylation"/>
    <property type="evidence" value="ECO:0007669"/>
    <property type="project" value="UniProtKB-KW"/>
</dbReference>
<comment type="function">
    <text evidence="8">Converts the free carboxyl group of a malonyl-thioester to its methyl ester by transfer of a methyl group from S-adenosyl-L-methionine (SAM). It allows to synthesize pimeloyl-ACP via the fatty acid synthetic pathway.</text>
</comment>
<dbReference type="PANTHER" id="PTHR43861:SF1">
    <property type="entry name" value="TRANS-ACONITATE 2-METHYLTRANSFERASE"/>
    <property type="match status" value="1"/>
</dbReference>
<evidence type="ECO:0000256" key="3">
    <source>
        <dbReference type="ARBA" id="ARBA00012327"/>
    </source>
</evidence>
<name>A0A1C0A5U3_9FIRM</name>
<dbReference type="Pfam" id="PF08241">
    <property type="entry name" value="Methyltransf_11"/>
    <property type="match status" value="1"/>
</dbReference>
<dbReference type="NCBIfam" id="TIGR02072">
    <property type="entry name" value="BioC"/>
    <property type="match status" value="1"/>
</dbReference>
<dbReference type="OrthoDB" id="9774345at2"/>
<evidence type="ECO:0000256" key="6">
    <source>
        <dbReference type="ARBA" id="ARBA00022691"/>
    </source>
</evidence>
<dbReference type="GO" id="GO:0009102">
    <property type="term" value="P:biotin biosynthetic process"/>
    <property type="evidence" value="ECO:0007669"/>
    <property type="project" value="UniProtKB-UniRule"/>
</dbReference>
<proteinExistence type="inferred from homology"/>
<dbReference type="PANTHER" id="PTHR43861">
    <property type="entry name" value="TRANS-ACONITATE 2-METHYLTRANSFERASE-RELATED"/>
    <property type="match status" value="1"/>
</dbReference>
<dbReference type="AlphaFoldDB" id="A0A1C0A5U3"/>
<evidence type="ECO:0000259" key="9">
    <source>
        <dbReference type="Pfam" id="PF08241"/>
    </source>
</evidence>
<sequence length="257" mass="30577">MIEKEVVRENFSRAVDSYDQYAVVQKYMAEKLNDYLKEEDGVNNILEIGGGTGLFTEFVVNRFLESNYLLIDISPKMLARCKEKFKDYHQIEYILADGEQIKLKQKFDLIISNATFQWFQNLKLALRNFREQLKDRGEIYFSIFGDKTFQELRSCFQEVKGEDSYSQRFFSKSELERILEEEFSEVEISEEEYIERFSNVIDFLRAIKKIGANSAKKDKPPLTSGLLKKIERKYMERYREDNQIIVTHHLLFVRLKK</sequence>
<keyword evidence="4 8" id="KW-0489">Methyltransferase</keyword>
<dbReference type="SUPFAM" id="SSF53335">
    <property type="entry name" value="S-adenosyl-L-methionine-dependent methyltransferases"/>
    <property type="match status" value="1"/>
</dbReference>
<keyword evidence="6 8" id="KW-0949">S-adenosyl-L-methionine</keyword>
<evidence type="ECO:0000256" key="5">
    <source>
        <dbReference type="ARBA" id="ARBA00022679"/>
    </source>
</evidence>
<comment type="pathway">
    <text evidence="2 8">Cofactor biosynthesis; biotin biosynthesis.</text>
</comment>
<accession>A0A1C0A5U3</accession>
<dbReference type="UniPathway" id="UPA00078"/>
<dbReference type="Proteomes" id="UP000093514">
    <property type="component" value="Unassembled WGS sequence"/>
</dbReference>
<dbReference type="RefSeq" id="WP_068719423.1">
    <property type="nucleotide sequence ID" value="NZ_LWDV01000010.1"/>
</dbReference>
<evidence type="ECO:0000256" key="7">
    <source>
        <dbReference type="ARBA" id="ARBA00022756"/>
    </source>
</evidence>
<gene>
    <name evidence="8" type="primary">bioC</name>
    <name evidence="10" type="ORF">U472_14310</name>
</gene>
<keyword evidence="7 8" id="KW-0093">Biotin biosynthesis</keyword>
<dbReference type="Gene3D" id="3.40.50.150">
    <property type="entry name" value="Vaccinia Virus protein VP39"/>
    <property type="match status" value="1"/>
</dbReference>
<evidence type="ECO:0000256" key="2">
    <source>
        <dbReference type="ARBA" id="ARBA00004746"/>
    </source>
</evidence>
<organism evidence="10 11">
    <name type="scientific">Orenia metallireducens</name>
    <dbReference type="NCBI Taxonomy" id="1413210"/>
    <lineage>
        <taxon>Bacteria</taxon>
        <taxon>Bacillati</taxon>
        <taxon>Bacillota</taxon>
        <taxon>Clostridia</taxon>
        <taxon>Halanaerobiales</taxon>
        <taxon>Halobacteroidaceae</taxon>
        <taxon>Orenia</taxon>
    </lineage>
</organism>
<comment type="catalytic activity">
    <reaction evidence="1 8">
        <text>malonyl-[ACP] + S-adenosyl-L-methionine = malonyl-[ACP] methyl ester + S-adenosyl-L-homocysteine</text>
        <dbReference type="Rhea" id="RHEA:17105"/>
        <dbReference type="Rhea" id="RHEA-COMP:9623"/>
        <dbReference type="Rhea" id="RHEA-COMP:9954"/>
        <dbReference type="ChEBI" id="CHEBI:57856"/>
        <dbReference type="ChEBI" id="CHEBI:59789"/>
        <dbReference type="ChEBI" id="CHEBI:78449"/>
        <dbReference type="ChEBI" id="CHEBI:78845"/>
        <dbReference type="EC" id="2.1.1.197"/>
    </reaction>
</comment>
<keyword evidence="11" id="KW-1185">Reference proteome</keyword>
<dbReference type="GO" id="GO:0010340">
    <property type="term" value="F:carboxyl-O-methyltransferase activity"/>
    <property type="evidence" value="ECO:0007669"/>
    <property type="project" value="UniProtKB-UniRule"/>
</dbReference>
<dbReference type="GO" id="GO:0008757">
    <property type="term" value="F:S-adenosylmethionine-dependent methyltransferase activity"/>
    <property type="evidence" value="ECO:0007669"/>
    <property type="project" value="InterPro"/>
</dbReference>
<feature type="domain" description="Methyltransferase type 11" evidence="9">
    <location>
        <begin position="46"/>
        <end position="141"/>
    </location>
</feature>
<dbReference type="InterPro" id="IPR013216">
    <property type="entry name" value="Methyltransf_11"/>
</dbReference>
<dbReference type="GO" id="GO:0102130">
    <property type="term" value="F:malonyl-CoA methyltransferase activity"/>
    <property type="evidence" value="ECO:0007669"/>
    <property type="project" value="UniProtKB-EC"/>
</dbReference>